<feature type="compositionally biased region" description="Low complexity" evidence="1">
    <location>
        <begin position="501"/>
        <end position="561"/>
    </location>
</feature>
<feature type="region of interest" description="Disordered" evidence="1">
    <location>
        <begin position="877"/>
        <end position="896"/>
    </location>
</feature>
<feature type="region of interest" description="Disordered" evidence="1">
    <location>
        <begin position="146"/>
        <end position="238"/>
    </location>
</feature>
<dbReference type="InterPro" id="IPR009839">
    <property type="entry name" value="SseB_N"/>
</dbReference>
<feature type="compositionally biased region" description="Polar residues" evidence="1">
    <location>
        <begin position="213"/>
        <end position="230"/>
    </location>
</feature>
<feature type="compositionally biased region" description="Low complexity" evidence="1">
    <location>
        <begin position="455"/>
        <end position="492"/>
    </location>
</feature>
<comment type="caution">
    <text evidence="3">The sequence shown here is derived from an EMBL/GenBank/DDBJ whole genome shotgun (WGS) entry which is preliminary data.</text>
</comment>
<feature type="compositionally biased region" description="Low complexity" evidence="1">
    <location>
        <begin position="439"/>
        <end position="448"/>
    </location>
</feature>
<feature type="compositionally biased region" description="Low complexity" evidence="1">
    <location>
        <begin position="159"/>
        <end position="171"/>
    </location>
</feature>
<evidence type="ECO:0000256" key="1">
    <source>
        <dbReference type="SAM" id="MobiDB-lite"/>
    </source>
</evidence>
<gene>
    <name evidence="3" type="ORF">BC793_11638</name>
</gene>
<name>A0A316F612_9ACTN</name>
<evidence type="ECO:0000313" key="4">
    <source>
        <dbReference type="Proteomes" id="UP000245697"/>
    </source>
</evidence>
<accession>A0A316F612</accession>
<dbReference type="AlphaFoldDB" id="A0A316F612"/>
<evidence type="ECO:0000313" key="3">
    <source>
        <dbReference type="EMBL" id="PWK41565.1"/>
    </source>
</evidence>
<protein>
    <submittedName>
        <fullName evidence="3">Type III secretion system (T3SS) SseB-like protein</fullName>
    </submittedName>
</protein>
<feature type="compositionally biased region" description="Low complexity" evidence="1">
    <location>
        <begin position="340"/>
        <end position="399"/>
    </location>
</feature>
<dbReference type="Proteomes" id="UP000245697">
    <property type="component" value="Unassembled WGS sequence"/>
</dbReference>
<keyword evidence="4" id="KW-1185">Reference proteome</keyword>
<feature type="region of interest" description="Disordered" evidence="1">
    <location>
        <begin position="264"/>
        <end position="700"/>
    </location>
</feature>
<proteinExistence type="predicted"/>
<evidence type="ECO:0000259" key="2">
    <source>
        <dbReference type="Pfam" id="PF07179"/>
    </source>
</evidence>
<dbReference type="Pfam" id="PF07179">
    <property type="entry name" value="SseB"/>
    <property type="match status" value="2"/>
</dbReference>
<feature type="compositionally biased region" description="Low complexity" evidence="1">
    <location>
        <begin position="877"/>
        <end position="887"/>
    </location>
</feature>
<sequence>MRDALRTDDQESYFRILAGVDLLLPVSAEVLAGTAPMGWGTWSTGGRTHVLAFTSNAALQSCLADYTGSARRVPYSELANTWPNLEWWLAVNPGLPIEGYLPAWFVAQLARGDLRLPTRGPGREAHTTSKIQELGAAALAASRVGGESAVGGPTYEPEPVAAAAAPSAAGAPPAPPAPVSAPPGSPVAPAVAPIPPVGNTPPMGPGGLPVRTPSGTSPSGLPVRSPSSPATPAGYQPPVTPAAYASPMIPPAAPVAPPAPAAPPGLPVRGGAGSAMATPGWEKPVMPFRPDEDPRGPLQDLGAPLPVRTPMANTPPVPEHVTPYNPTEALVDPAWSGKQSPQPASAPPFGSAPASAPPSGGHTGTPPFGAPAGSSSFGAPAGAPAASPSFGAPASASPSNAPPPNAPAGPVSAGSLPRRQPGQSTGGGPMTSMAGFVPASSNAANAGNSSGGGPAIRPASPASGAPASAPPAYGSPTPGYSGPASPASGVPASPGPGFGGPASSAPAFGGPAPASGFGGPASTPGFGGPASSAPASGGPGAQQPGSPAVPQAPAALPAAASGTGGPGGLPRRQVTPPSERPTSMAAAAQALGARTPAAEPPAWERQTPPPAADRFGPSGPAPSIAPRPEAESPAATTMTNLLPPVIPGSSGADRGASAYPSSGPGYPASAAPQAYTQPTPGPAYGLPPQGSPASAYATQSFSGPASATQALPVASGGYTPPAATNMGVSGSATGSRGPFGTDFMPANEVERELQDAADTGNTDLFLSTLLLAQVLVPVASHSRPGSAPGESGFAFLPEEVDGERYLIVFTSKDRLSEHFGEPTRTVGVRFYELIRNWPDPAWSFAVNPGTPVGAKYPGAQVIALASWATEAGLGAEPAEAPVTETQPTPVPAPQPASDEAQQATVMQKTIAAEQVDYYLDRGYDRVAGFVHRASEVEHLRTPGELFGALGLYYDSSPFQPDAKEAFVLRWPAYRPSLYRIPYGGQNEQALRAMDGWVIERPPFRGNGFAPGEGRDVIAEFKVDSVRLPHGAQLWRIDADGNERMMAIFDADGPHWRRVGE</sequence>
<reference evidence="3 4" key="1">
    <citation type="submission" date="2018-05" db="EMBL/GenBank/DDBJ databases">
        <title>Genomic Encyclopedia of Archaeal and Bacterial Type Strains, Phase II (KMG-II): from individual species to whole genera.</title>
        <authorList>
            <person name="Goeker M."/>
        </authorList>
    </citation>
    <scope>NUCLEOTIDE SEQUENCE [LARGE SCALE GENOMIC DNA]</scope>
    <source>
        <strain evidence="3 4">DSM 45184</strain>
    </source>
</reference>
<feature type="compositionally biased region" description="Pro residues" evidence="1">
    <location>
        <begin position="172"/>
        <end position="204"/>
    </location>
</feature>
<organism evidence="3 4">
    <name type="scientific">Actinoplanes xinjiangensis</name>
    <dbReference type="NCBI Taxonomy" id="512350"/>
    <lineage>
        <taxon>Bacteria</taxon>
        <taxon>Bacillati</taxon>
        <taxon>Actinomycetota</taxon>
        <taxon>Actinomycetes</taxon>
        <taxon>Micromonosporales</taxon>
        <taxon>Micromonosporaceae</taxon>
        <taxon>Actinoplanes</taxon>
    </lineage>
</organism>
<feature type="domain" description="SseB protein N-terminal" evidence="2">
    <location>
        <begin position="753"/>
        <end position="860"/>
    </location>
</feature>
<dbReference type="EMBL" id="QGGR01000016">
    <property type="protein sequence ID" value="PWK41565.1"/>
    <property type="molecule type" value="Genomic_DNA"/>
</dbReference>
<feature type="domain" description="SseB protein N-terminal" evidence="2">
    <location>
        <begin position="8"/>
        <end position="106"/>
    </location>
</feature>